<reference evidence="2 3" key="1">
    <citation type="submission" date="2018-05" db="EMBL/GenBank/DDBJ databases">
        <title>Draft genome of Methanospirillum lacunae Ki8-1.</title>
        <authorList>
            <person name="Dueholm M.S."/>
            <person name="Nielsen P.H."/>
            <person name="Bakmann L.F."/>
            <person name="Otzen D.E."/>
        </authorList>
    </citation>
    <scope>NUCLEOTIDE SEQUENCE [LARGE SCALE GENOMIC DNA]</scope>
    <source>
        <strain evidence="2 3">Ki8-1</strain>
    </source>
</reference>
<dbReference type="InterPro" id="IPR011322">
    <property type="entry name" value="N-reg_PII-like_a/b"/>
</dbReference>
<dbReference type="EMBL" id="QGMY01000008">
    <property type="protein sequence ID" value="PWR71646.1"/>
    <property type="molecule type" value="Genomic_DNA"/>
</dbReference>
<dbReference type="GO" id="GO:0005829">
    <property type="term" value="C:cytosol"/>
    <property type="evidence" value="ECO:0007669"/>
    <property type="project" value="TreeGrafter"/>
</dbReference>
<name>A0A2V2N1R9_9EURY</name>
<dbReference type="InterPro" id="IPR015867">
    <property type="entry name" value="N-reg_PII/ATP_PRibTrfase_C"/>
</dbReference>
<evidence type="ECO:0000256" key="1">
    <source>
        <dbReference type="RuleBase" id="RU003936"/>
    </source>
</evidence>
<organism evidence="2 3">
    <name type="scientific">Methanospirillum lacunae</name>
    <dbReference type="NCBI Taxonomy" id="668570"/>
    <lineage>
        <taxon>Archaea</taxon>
        <taxon>Methanobacteriati</taxon>
        <taxon>Methanobacteriota</taxon>
        <taxon>Stenosarchaea group</taxon>
        <taxon>Methanomicrobia</taxon>
        <taxon>Methanomicrobiales</taxon>
        <taxon>Methanospirillaceae</taxon>
        <taxon>Methanospirillum</taxon>
    </lineage>
</organism>
<accession>A0A2V2N1R9</accession>
<keyword evidence="3" id="KW-1185">Reference proteome</keyword>
<dbReference type="PANTHER" id="PTHR30115:SF11">
    <property type="entry name" value="NITROGEN REGULATORY PROTEIN P-II HOMOLOG"/>
    <property type="match status" value="1"/>
</dbReference>
<dbReference type="PRINTS" id="PR00340">
    <property type="entry name" value="PIIGLNB"/>
</dbReference>
<dbReference type="SMART" id="SM00938">
    <property type="entry name" value="P-II"/>
    <property type="match status" value="1"/>
</dbReference>
<dbReference type="GO" id="GO:0006808">
    <property type="term" value="P:regulation of nitrogen utilization"/>
    <property type="evidence" value="ECO:0007669"/>
    <property type="project" value="InterPro"/>
</dbReference>
<dbReference type="SUPFAM" id="SSF54913">
    <property type="entry name" value="GlnB-like"/>
    <property type="match status" value="1"/>
</dbReference>
<dbReference type="PANTHER" id="PTHR30115">
    <property type="entry name" value="NITROGEN REGULATORY PROTEIN P-II"/>
    <property type="match status" value="1"/>
</dbReference>
<sequence length="110" mass="12630">MKKVEAFVRAEKITDVRNAMKAMGHGSMINYDIWYRGTSKEINQYNVESLYDFMPKVKIEMVVDDHIVEEIVNILCESAFTGNIGDGKIFIIPVEEAIRIQTRENGDMIL</sequence>
<protein>
    <submittedName>
        <fullName evidence="2">P-II family nitrogen regulator</fullName>
    </submittedName>
</protein>
<evidence type="ECO:0000313" key="2">
    <source>
        <dbReference type="EMBL" id="PWR71646.1"/>
    </source>
</evidence>
<comment type="caution">
    <text evidence="2">The sequence shown here is derived from an EMBL/GenBank/DDBJ whole genome shotgun (WGS) entry which is preliminary data.</text>
</comment>
<dbReference type="AlphaFoldDB" id="A0A2V2N1R9"/>
<dbReference type="Gene3D" id="3.30.70.120">
    <property type="match status" value="1"/>
</dbReference>
<dbReference type="InterPro" id="IPR002187">
    <property type="entry name" value="N-reg_PII"/>
</dbReference>
<dbReference type="InterPro" id="IPR017918">
    <property type="entry name" value="N-reg_PII_CS"/>
</dbReference>
<dbReference type="GO" id="GO:0030234">
    <property type="term" value="F:enzyme regulator activity"/>
    <property type="evidence" value="ECO:0007669"/>
    <property type="project" value="InterPro"/>
</dbReference>
<dbReference type="PROSITE" id="PS00638">
    <property type="entry name" value="PII_GLNB_CTER"/>
    <property type="match status" value="1"/>
</dbReference>
<evidence type="ECO:0000313" key="3">
    <source>
        <dbReference type="Proteomes" id="UP000245657"/>
    </source>
</evidence>
<dbReference type="OrthoDB" id="10960at2157"/>
<dbReference type="GeneID" id="97550188"/>
<dbReference type="Pfam" id="PF00543">
    <property type="entry name" value="P-II"/>
    <property type="match status" value="1"/>
</dbReference>
<dbReference type="Proteomes" id="UP000245657">
    <property type="component" value="Unassembled WGS sequence"/>
</dbReference>
<dbReference type="RefSeq" id="WP_109969265.1">
    <property type="nucleotide sequence ID" value="NZ_CP176093.1"/>
</dbReference>
<comment type="similarity">
    <text evidence="1">Belongs to the P(II) protein family.</text>
</comment>
<dbReference type="PROSITE" id="PS51343">
    <property type="entry name" value="PII_GLNB_DOM"/>
    <property type="match status" value="1"/>
</dbReference>
<gene>
    <name evidence="2" type="ORF">DK846_12410</name>
</gene>
<dbReference type="GO" id="GO:0005524">
    <property type="term" value="F:ATP binding"/>
    <property type="evidence" value="ECO:0007669"/>
    <property type="project" value="TreeGrafter"/>
</dbReference>
<proteinExistence type="inferred from homology"/>